<feature type="transmembrane region" description="Helical" evidence="1">
    <location>
        <begin position="201"/>
        <end position="219"/>
    </location>
</feature>
<keyword evidence="2" id="KW-0614">Plasmid</keyword>
<keyword evidence="1" id="KW-1133">Transmembrane helix</keyword>
<feature type="transmembrane region" description="Helical" evidence="1">
    <location>
        <begin position="271"/>
        <end position="294"/>
    </location>
</feature>
<protein>
    <recommendedName>
        <fullName evidence="4">O-antigen polymerase</fullName>
    </recommendedName>
</protein>
<feature type="transmembrane region" description="Helical" evidence="1">
    <location>
        <begin position="226"/>
        <end position="259"/>
    </location>
</feature>
<feature type="transmembrane region" description="Helical" evidence="1">
    <location>
        <begin position="106"/>
        <end position="125"/>
    </location>
</feature>
<evidence type="ECO:0000256" key="1">
    <source>
        <dbReference type="SAM" id="Phobius"/>
    </source>
</evidence>
<organism evidence="2 3">
    <name type="scientific">Bacillus shihchuchen</name>
    <dbReference type="NCBI Taxonomy" id="3036942"/>
    <lineage>
        <taxon>Bacteria</taxon>
        <taxon>Bacillati</taxon>
        <taxon>Bacillota</taxon>
        <taxon>Bacilli</taxon>
        <taxon>Bacillales</taxon>
        <taxon>Bacillaceae</taxon>
        <taxon>Bacillus</taxon>
        <taxon>Bacillus cereus group</taxon>
    </lineage>
</organism>
<evidence type="ECO:0000313" key="2">
    <source>
        <dbReference type="EMBL" id="MDL2419489.1"/>
    </source>
</evidence>
<keyword evidence="3" id="KW-1185">Reference proteome</keyword>
<gene>
    <name evidence="2" type="ORF">P6F46_28750</name>
</gene>
<dbReference type="Proteomes" id="UP001229716">
    <property type="component" value="Unassembled WGS sequence"/>
</dbReference>
<reference evidence="2 3" key="1">
    <citation type="journal article" date="2023" name="Int. J. Mol. Sci.">
        <title>Pathogenicity and Genomic Characterization of a Novel Genospecies, Bacillus shihchuchen, of the Bacillus cereus Group Isolated from Chinese Softshell Turtle (Pelodiscus sinensis).</title>
        <authorList>
            <person name="Cheng L.W."/>
            <person name="Byadgi O.V."/>
            <person name="Tsai C.E."/>
            <person name="Wang P.C."/>
            <person name="Chen S.C."/>
        </authorList>
    </citation>
    <scope>NUCLEOTIDE SEQUENCE [LARGE SCALE GENOMIC DNA]</scope>
    <source>
        <strain evidence="2 3">QF108-045</strain>
    </source>
</reference>
<proteinExistence type="predicted"/>
<evidence type="ECO:0000313" key="3">
    <source>
        <dbReference type="Proteomes" id="UP001229716"/>
    </source>
</evidence>
<feature type="transmembrane region" description="Helical" evidence="1">
    <location>
        <begin position="81"/>
        <end position="99"/>
    </location>
</feature>
<feature type="transmembrane region" description="Helical" evidence="1">
    <location>
        <begin position="55"/>
        <end position="75"/>
    </location>
</feature>
<evidence type="ECO:0008006" key="4">
    <source>
        <dbReference type="Google" id="ProtNLM"/>
    </source>
</evidence>
<feature type="transmembrane region" description="Helical" evidence="1">
    <location>
        <begin position="137"/>
        <end position="154"/>
    </location>
</feature>
<keyword evidence="1" id="KW-0812">Transmembrane</keyword>
<sequence>MNFTNGNIDKNNTIISFALIGIIVGVLSAINYFYLILSCIFILITLFVIKNPDRYGYFILFMAAFSIQYIFPIFLGPLDMASLYKVLLLSCVFLSIIRFGLMVNQIYVLLSFFIVLVNSFLFSSLPSSLSYIDTIKAFVGLVAPWALLLIKWPLHICRMNLKLICSLPIISSIVGILLTLSGIYSFYFYEYTGVVRFQGSSIPAHLAMLSYIGFMVSLIEAKRNKGIYYLFSIINFLILLSTGTRGPLLASIIIIFVYLLDNVKAFISGKIQYLFYLIIFTSVIFILFILKRIVFSTHKTTRRRCI</sequence>
<feature type="transmembrane region" description="Helical" evidence="1">
    <location>
        <begin position="15"/>
        <end position="48"/>
    </location>
</feature>
<comment type="caution">
    <text evidence="2">The sequence shown here is derived from an EMBL/GenBank/DDBJ whole genome shotgun (WGS) entry which is preliminary data.</text>
</comment>
<dbReference type="EMBL" id="JASWHZ010000002">
    <property type="protein sequence ID" value="MDL2419489.1"/>
    <property type="molecule type" value="Genomic_DNA"/>
</dbReference>
<keyword evidence="1" id="KW-0472">Membrane</keyword>
<name>A0ABT7KZE2_9BACI</name>
<geneLocation type="plasmid" evidence="2">
    <name>pBS01</name>
</geneLocation>
<accession>A0ABT7KZE2</accession>
<feature type="transmembrane region" description="Helical" evidence="1">
    <location>
        <begin position="166"/>
        <end position="189"/>
    </location>
</feature>